<evidence type="ECO:0000313" key="3">
    <source>
        <dbReference type="Proteomes" id="UP000199516"/>
    </source>
</evidence>
<dbReference type="GO" id="GO:0006799">
    <property type="term" value="P:polyphosphate biosynthetic process"/>
    <property type="evidence" value="ECO:0007669"/>
    <property type="project" value="UniProtKB-ARBA"/>
</dbReference>
<evidence type="ECO:0000259" key="1">
    <source>
        <dbReference type="Pfam" id="PF09359"/>
    </source>
</evidence>
<dbReference type="CDD" id="cd07750">
    <property type="entry name" value="PolyPPase_VTC_like"/>
    <property type="match status" value="1"/>
</dbReference>
<dbReference type="STRING" id="930128.SAMN05192532_1025"/>
<proteinExistence type="predicted"/>
<dbReference type="EMBL" id="FONT01000002">
    <property type="protein sequence ID" value="SFE49436.1"/>
    <property type="molecule type" value="Genomic_DNA"/>
</dbReference>
<reference evidence="2 3" key="1">
    <citation type="submission" date="2016-10" db="EMBL/GenBank/DDBJ databases">
        <authorList>
            <person name="de Groot N.N."/>
        </authorList>
    </citation>
    <scope>NUCLEOTIDE SEQUENCE [LARGE SCALE GENOMIC DNA]</scope>
    <source>
        <strain evidence="2 3">DSM 23995</strain>
    </source>
</reference>
<evidence type="ECO:0000313" key="2">
    <source>
        <dbReference type="EMBL" id="SFE49436.1"/>
    </source>
</evidence>
<dbReference type="AlphaFoldDB" id="A0A1I2B051"/>
<organism evidence="2 3">
    <name type="scientific">Alteribacillus iranensis</name>
    <dbReference type="NCBI Taxonomy" id="930128"/>
    <lineage>
        <taxon>Bacteria</taxon>
        <taxon>Bacillati</taxon>
        <taxon>Bacillota</taxon>
        <taxon>Bacilli</taxon>
        <taxon>Bacillales</taxon>
        <taxon>Bacillaceae</taxon>
        <taxon>Alteribacillus</taxon>
    </lineage>
</organism>
<sequence length="263" mass="30950">MQAKEIFQRYELKYLIPFHVYEEIAETLIRSNKMRYDKFGDGLGRYNIVSLYFDSEDKKIYYETRNKLNFRQKLRLRVYDDATLDSPSFLEVKQKFNKVVNKRRTKLPLRKAYEYLKAEAKNDVSQFEPTNVQIMKEAESFRSLYHLQPRVVVSYDRQAFHGIEDSDLRVTFDYNLMARDNNLRIEDGPDGVHFVDPNLVVMEVKVSQSVPLWLSRLLSEFQCPRQSVSKFCTSIDLMEDIAAKKLRSSSSALRNPDNASIII</sequence>
<dbReference type="Gene3D" id="3.20.100.30">
    <property type="entry name" value="VTC, catalytic tunnel domain"/>
    <property type="match status" value="1"/>
</dbReference>
<dbReference type="Pfam" id="PF09359">
    <property type="entry name" value="VTC"/>
    <property type="match status" value="1"/>
</dbReference>
<dbReference type="InterPro" id="IPR018966">
    <property type="entry name" value="VTC_domain"/>
</dbReference>
<feature type="domain" description="VTC" evidence="1">
    <location>
        <begin position="8"/>
        <end position="238"/>
    </location>
</feature>
<keyword evidence="3" id="KW-1185">Reference proteome</keyword>
<protein>
    <submittedName>
        <fullName evidence="2">VTC domain-containing protein</fullName>
    </submittedName>
</protein>
<dbReference type="OrthoDB" id="185578at2"/>
<name>A0A1I2B051_9BACI</name>
<dbReference type="Proteomes" id="UP000199516">
    <property type="component" value="Unassembled WGS sequence"/>
</dbReference>
<dbReference type="RefSeq" id="WP_091657964.1">
    <property type="nucleotide sequence ID" value="NZ_FONT01000002.1"/>
</dbReference>
<dbReference type="InterPro" id="IPR042267">
    <property type="entry name" value="VTC_sf"/>
</dbReference>
<accession>A0A1I2B051</accession>
<gene>
    <name evidence="2" type="ORF">SAMN05192532_1025</name>
</gene>